<dbReference type="InterPro" id="IPR045002">
    <property type="entry name" value="Ech1-like"/>
</dbReference>
<evidence type="ECO:0000256" key="4">
    <source>
        <dbReference type="ARBA" id="ARBA00023098"/>
    </source>
</evidence>
<dbReference type="AlphaFoldDB" id="A0A7S1RQ06"/>
<dbReference type="GO" id="GO:0016853">
    <property type="term" value="F:isomerase activity"/>
    <property type="evidence" value="ECO:0007669"/>
    <property type="project" value="UniProtKB-KW"/>
</dbReference>
<dbReference type="InterPro" id="IPR029045">
    <property type="entry name" value="ClpP/crotonase-like_dom_sf"/>
</dbReference>
<organism evidence="7">
    <name type="scientific">Alexandrium catenella</name>
    <name type="common">Red tide dinoflagellate</name>
    <name type="synonym">Gonyaulax catenella</name>
    <dbReference type="NCBI Taxonomy" id="2925"/>
    <lineage>
        <taxon>Eukaryota</taxon>
        <taxon>Sar</taxon>
        <taxon>Alveolata</taxon>
        <taxon>Dinophyceae</taxon>
        <taxon>Gonyaulacales</taxon>
        <taxon>Pyrocystaceae</taxon>
        <taxon>Alexandrium</taxon>
    </lineage>
</organism>
<accession>A0A7S1RQ06</accession>
<dbReference type="Gene3D" id="3.90.226.10">
    <property type="entry name" value="2-enoyl-CoA Hydratase, Chain A, domain 1"/>
    <property type="match status" value="1"/>
</dbReference>
<dbReference type="PANTHER" id="PTHR43149">
    <property type="entry name" value="ENOYL-COA HYDRATASE"/>
    <property type="match status" value="1"/>
</dbReference>
<dbReference type="EMBL" id="HBGE01083224">
    <property type="protein sequence ID" value="CAD9172880.1"/>
    <property type="molecule type" value="Transcribed_RNA"/>
</dbReference>
<dbReference type="InterPro" id="IPR018376">
    <property type="entry name" value="Enoyl-CoA_hyd/isom_CS"/>
</dbReference>
<gene>
    <name evidence="7" type="ORF">ACAT0790_LOCUS49649</name>
</gene>
<keyword evidence="5" id="KW-0413">Isomerase</keyword>
<dbReference type="PANTHER" id="PTHR43149:SF1">
    <property type="entry name" value="DELTA(3,5)-DELTA(2,4)-DIENOYL-COA ISOMERASE, MITOCHONDRIAL"/>
    <property type="match status" value="1"/>
</dbReference>
<keyword evidence="3" id="KW-0276">Fatty acid metabolism</keyword>
<evidence type="ECO:0000256" key="1">
    <source>
        <dbReference type="ARBA" id="ARBA00005005"/>
    </source>
</evidence>
<comment type="similarity">
    <text evidence="2 6">Belongs to the enoyl-CoA hydratase/isomerase family.</text>
</comment>
<keyword evidence="4" id="KW-0443">Lipid metabolism</keyword>
<proteinExistence type="inferred from homology"/>
<comment type="pathway">
    <text evidence="1">Lipid metabolism; fatty acid beta-oxidation.</text>
</comment>
<dbReference type="SUPFAM" id="SSF52096">
    <property type="entry name" value="ClpP/crotonase"/>
    <property type="match status" value="1"/>
</dbReference>
<protein>
    <recommendedName>
        <fullName evidence="8">3-hydroxyisobutyryl-coenzyme A hydrolase</fullName>
    </recommendedName>
</protein>
<reference evidence="7" key="1">
    <citation type="submission" date="2021-01" db="EMBL/GenBank/DDBJ databases">
        <authorList>
            <person name="Corre E."/>
            <person name="Pelletier E."/>
            <person name="Niang G."/>
            <person name="Scheremetjew M."/>
            <person name="Finn R."/>
            <person name="Kale V."/>
            <person name="Holt S."/>
            <person name="Cochrane G."/>
            <person name="Meng A."/>
            <person name="Brown T."/>
            <person name="Cohen L."/>
        </authorList>
    </citation>
    <scope>NUCLEOTIDE SEQUENCE</scope>
    <source>
        <strain evidence="7">OF101</strain>
    </source>
</reference>
<dbReference type="Gene3D" id="1.10.12.10">
    <property type="entry name" value="Lyase 2-enoyl-coa Hydratase, Chain A, domain 2"/>
    <property type="match status" value="1"/>
</dbReference>
<evidence type="ECO:0000313" key="7">
    <source>
        <dbReference type="EMBL" id="CAD9172880.1"/>
    </source>
</evidence>
<dbReference type="Pfam" id="PF00378">
    <property type="entry name" value="ECH_1"/>
    <property type="match status" value="1"/>
</dbReference>
<evidence type="ECO:0000256" key="3">
    <source>
        <dbReference type="ARBA" id="ARBA00022832"/>
    </source>
</evidence>
<evidence type="ECO:0000256" key="5">
    <source>
        <dbReference type="ARBA" id="ARBA00023235"/>
    </source>
</evidence>
<dbReference type="CDD" id="cd06558">
    <property type="entry name" value="crotonase-like"/>
    <property type="match status" value="1"/>
</dbReference>
<evidence type="ECO:0008006" key="8">
    <source>
        <dbReference type="Google" id="ProtNLM"/>
    </source>
</evidence>
<dbReference type="InterPro" id="IPR014748">
    <property type="entry name" value="Enoyl-CoA_hydra_C"/>
</dbReference>
<evidence type="ECO:0000256" key="2">
    <source>
        <dbReference type="ARBA" id="ARBA00005254"/>
    </source>
</evidence>
<sequence length="289" mass="31700">MSAMPEYKHLLVKRTEDGLEWLTLNRPDRMNACNFPMLVELREHFEALRYNLSVRCVILQGAGRGFCTGMDMKDGAASHEKSEGGQARARGSLYYGNHPWSDVVRKMRACPQPIIACVHGYAMGGGFALALGADIRVATAGTKFNVQMIRIGMTGGDVGISYALPRAVGQSVAAELMYTGRFITAERGERVGLVSEVYPDQAAMERGAAEMAAEMLRANADGLRFTKECLRLSIDAPSLESAMAVEDRQQMIMGVSSREHVQRVRDFAKRQETDAASSSIFHDGARSKL</sequence>
<name>A0A7S1RQ06_ALECA</name>
<dbReference type="PROSITE" id="PS00166">
    <property type="entry name" value="ENOYL_COA_HYDRATASE"/>
    <property type="match status" value="1"/>
</dbReference>
<dbReference type="GO" id="GO:0006631">
    <property type="term" value="P:fatty acid metabolic process"/>
    <property type="evidence" value="ECO:0007669"/>
    <property type="project" value="UniProtKB-KW"/>
</dbReference>
<dbReference type="InterPro" id="IPR001753">
    <property type="entry name" value="Enoyl-CoA_hydra/iso"/>
</dbReference>
<evidence type="ECO:0000256" key="6">
    <source>
        <dbReference type="RuleBase" id="RU003707"/>
    </source>
</evidence>